<reference evidence="2 3" key="1">
    <citation type="journal article" date="2019" name="Nat. Ecol. Evol.">
        <title>Megaphylogeny resolves global patterns of mushroom evolution.</title>
        <authorList>
            <person name="Varga T."/>
            <person name="Krizsan K."/>
            <person name="Foldi C."/>
            <person name="Dima B."/>
            <person name="Sanchez-Garcia M."/>
            <person name="Sanchez-Ramirez S."/>
            <person name="Szollosi G.J."/>
            <person name="Szarkandi J.G."/>
            <person name="Papp V."/>
            <person name="Albert L."/>
            <person name="Andreopoulos W."/>
            <person name="Angelini C."/>
            <person name="Antonin V."/>
            <person name="Barry K.W."/>
            <person name="Bougher N.L."/>
            <person name="Buchanan P."/>
            <person name="Buyck B."/>
            <person name="Bense V."/>
            <person name="Catcheside P."/>
            <person name="Chovatia M."/>
            <person name="Cooper J."/>
            <person name="Damon W."/>
            <person name="Desjardin D."/>
            <person name="Finy P."/>
            <person name="Geml J."/>
            <person name="Haridas S."/>
            <person name="Hughes K."/>
            <person name="Justo A."/>
            <person name="Karasinski D."/>
            <person name="Kautmanova I."/>
            <person name="Kiss B."/>
            <person name="Kocsube S."/>
            <person name="Kotiranta H."/>
            <person name="LaButti K.M."/>
            <person name="Lechner B.E."/>
            <person name="Liimatainen K."/>
            <person name="Lipzen A."/>
            <person name="Lukacs Z."/>
            <person name="Mihaltcheva S."/>
            <person name="Morgado L.N."/>
            <person name="Niskanen T."/>
            <person name="Noordeloos M.E."/>
            <person name="Ohm R.A."/>
            <person name="Ortiz-Santana B."/>
            <person name="Ovrebo C."/>
            <person name="Racz N."/>
            <person name="Riley R."/>
            <person name="Savchenko A."/>
            <person name="Shiryaev A."/>
            <person name="Soop K."/>
            <person name="Spirin V."/>
            <person name="Szebenyi C."/>
            <person name="Tomsovsky M."/>
            <person name="Tulloss R.E."/>
            <person name="Uehling J."/>
            <person name="Grigoriev I.V."/>
            <person name="Vagvolgyi C."/>
            <person name="Papp T."/>
            <person name="Martin F.M."/>
            <person name="Miettinen O."/>
            <person name="Hibbett D.S."/>
            <person name="Nagy L.G."/>
        </authorList>
    </citation>
    <scope>NUCLEOTIDE SEQUENCE [LARGE SCALE GENOMIC DNA]</scope>
    <source>
        <strain evidence="2 3">HHB13444</strain>
    </source>
</reference>
<dbReference type="AlphaFoldDB" id="A0A5C3PSP5"/>
<evidence type="ECO:0000313" key="3">
    <source>
        <dbReference type="Proteomes" id="UP000308197"/>
    </source>
</evidence>
<evidence type="ECO:0000313" key="2">
    <source>
        <dbReference type="EMBL" id="TFK90838.1"/>
    </source>
</evidence>
<dbReference type="InParanoid" id="A0A5C3PSP5"/>
<feature type="compositionally biased region" description="Basic and acidic residues" evidence="1">
    <location>
        <begin position="1"/>
        <end position="10"/>
    </location>
</feature>
<feature type="compositionally biased region" description="Basic and acidic residues" evidence="1">
    <location>
        <begin position="34"/>
        <end position="49"/>
    </location>
</feature>
<keyword evidence="3" id="KW-1185">Reference proteome</keyword>
<evidence type="ECO:0000256" key="1">
    <source>
        <dbReference type="SAM" id="MobiDB-lite"/>
    </source>
</evidence>
<gene>
    <name evidence="2" type="ORF">K466DRAFT_363316</name>
</gene>
<accession>A0A5C3PSP5</accession>
<sequence length="156" mass="17291">MPTREREPPRQRARTTSKITRGLWTNRAAHCRNGSRERTTEPRFRRDSSEEPTTQTWTGLGQAGQPQPGPPPPLSPPLACESATLPASSRLVRQLLRNAGQSFLQALLAASISQRQREQEMLVMHDATHLWHRTPSVCTMDHGSPNKIGLTAPVSG</sequence>
<dbReference type="Proteomes" id="UP000308197">
    <property type="component" value="Unassembled WGS sequence"/>
</dbReference>
<protein>
    <submittedName>
        <fullName evidence="2">Uncharacterized protein</fullName>
    </submittedName>
</protein>
<dbReference type="EMBL" id="ML211035">
    <property type="protein sequence ID" value="TFK90838.1"/>
    <property type="molecule type" value="Genomic_DNA"/>
</dbReference>
<feature type="region of interest" description="Disordered" evidence="1">
    <location>
        <begin position="1"/>
        <end position="81"/>
    </location>
</feature>
<organism evidence="2 3">
    <name type="scientific">Polyporus arcularius HHB13444</name>
    <dbReference type="NCBI Taxonomy" id="1314778"/>
    <lineage>
        <taxon>Eukaryota</taxon>
        <taxon>Fungi</taxon>
        <taxon>Dikarya</taxon>
        <taxon>Basidiomycota</taxon>
        <taxon>Agaricomycotina</taxon>
        <taxon>Agaricomycetes</taxon>
        <taxon>Polyporales</taxon>
        <taxon>Polyporaceae</taxon>
        <taxon>Polyporus</taxon>
    </lineage>
</organism>
<feature type="compositionally biased region" description="Pro residues" evidence="1">
    <location>
        <begin position="67"/>
        <end position="76"/>
    </location>
</feature>
<name>A0A5C3PSP5_9APHY</name>
<proteinExistence type="predicted"/>